<evidence type="ECO:0000313" key="4">
    <source>
        <dbReference type="Proteomes" id="UP000632774"/>
    </source>
</evidence>
<evidence type="ECO:0000259" key="2">
    <source>
        <dbReference type="Pfam" id="PF01979"/>
    </source>
</evidence>
<keyword evidence="4" id="KW-1185">Reference proteome</keyword>
<dbReference type="InterPro" id="IPR050287">
    <property type="entry name" value="MTA/SAH_deaminase"/>
</dbReference>
<dbReference type="Gene3D" id="3.20.20.140">
    <property type="entry name" value="Metal-dependent hydrolases"/>
    <property type="match status" value="1"/>
</dbReference>
<dbReference type="Proteomes" id="UP000632774">
    <property type="component" value="Unassembled WGS sequence"/>
</dbReference>
<gene>
    <name evidence="3" type="ORF">IRJ18_01455</name>
</gene>
<protein>
    <submittedName>
        <fullName evidence="3">Amidohydrolase family protein</fullName>
    </submittedName>
</protein>
<keyword evidence="1" id="KW-0378">Hydrolase</keyword>
<dbReference type="PANTHER" id="PTHR43794">
    <property type="entry name" value="AMINOHYDROLASE SSNA-RELATED"/>
    <property type="match status" value="1"/>
</dbReference>
<dbReference type="RefSeq" id="WP_194104426.1">
    <property type="nucleotide sequence ID" value="NZ_JADFFM010000001.1"/>
</dbReference>
<dbReference type="EMBL" id="JADFFM010000001">
    <property type="protein sequence ID" value="MBE9665007.1"/>
    <property type="molecule type" value="Genomic_DNA"/>
</dbReference>
<evidence type="ECO:0000313" key="3">
    <source>
        <dbReference type="EMBL" id="MBE9665007.1"/>
    </source>
</evidence>
<evidence type="ECO:0000256" key="1">
    <source>
        <dbReference type="ARBA" id="ARBA00022801"/>
    </source>
</evidence>
<dbReference type="InterPro" id="IPR032466">
    <property type="entry name" value="Metal_Hydrolase"/>
</dbReference>
<organism evidence="3 4">
    <name type="scientific">Mucilaginibacter boryungensis</name>
    <dbReference type="NCBI Taxonomy" id="768480"/>
    <lineage>
        <taxon>Bacteria</taxon>
        <taxon>Pseudomonadati</taxon>
        <taxon>Bacteroidota</taxon>
        <taxon>Sphingobacteriia</taxon>
        <taxon>Sphingobacteriales</taxon>
        <taxon>Sphingobacteriaceae</taxon>
        <taxon>Mucilaginibacter</taxon>
    </lineage>
</organism>
<dbReference type="Pfam" id="PF01979">
    <property type="entry name" value="Amidohydro_1"/>
    <property type="match status" value="1"/>
</dbReference>
<dbReference type="PANTHER" id="PTHR43794:SF11">
    <property type="entry name" value="AMIDOHYDROLASE-RELATED DOMAIN-CONTAINING PROTEIN"/>
    <property type="match status" value="1"/>
</dbReference>
<dbReference type="InterPro" id="IPR006680">
    <property type="entry name" value="Amidohydro-rel"/>
</dbReference>
<sequence length="389" mass="43707">MRSFRADYVFPVYADPVKNGIVTVDDTGKIVSMSDNPADHHDPHVEKLTGIICPGFINAHCHLELSHMANKIAAGTGLIDFIKNLQTTRNAEQAEIEEAAIRADQYMYDHGIVAVGDISNSAVTAAIKAKSKLYYHTFVETFGFLPDRATDVFDKALALMEQFKPQSVSVTPHAPYSVSKELFKLIKNYSDKHENLLSMHNQECDDENKFYRYKLGGFLDLYDYFGIDISFFKPQARNSLQSVLPLLSSQQPILMVHNTCTNLKDIYFIKRFDKKINWCFCPNANLYIEKKLPKIDLFLDQGNNITLGTDSLASNDKLCILSEMRTLQQHFPSLETSRLMQWATINGARFLGIDNDKGSLEAGKTPGLNLISGMDGLKLTSESKVTKLV</sequence>
<reference evidence="3 4" key="1">
    <citation type="submission" date="2020-10" db="EMBL/GenBank/DDBJ databases">
        <title>Mucilaginibacter mali sp. nov., isolated from rhizosphere soil of apple orchard.</title>
        <authorList>
            <person name="Lee J.-S."/>
            <person name="Kim H.S."/>
            <person name="Kim J.-S."/>
        </authorList>
    </citation>
    <scope>NUCLEOTIDE SEQUENCE [LARGE SCALE GENOMIC DNA]</scope>
    <source>
        <strain evidence="3 4">KCTC 23157</strain>
    </source>
</reference>
<name>A0ABR9XC95_9SPHI</name>
<dbReference type="SUPFAM" id="SSF51556">
    <property type="entry name" value="Metallo-dependent hydrolases"/>
    <property type="match status" value="1"/>
</dbReference>
<comment type="caution">
    <text evidence="3">The sequence shown here is derived from an EMBL/GenBank/DDBJ whole genome shotgun (WGS) entry which is preliminary data.</text>
</comment>
<accession>A0ABR9XC95</accession>
<feature type="domain" description="Amidohydrolase-related" evidence="2">
    <location>
        <begin position="51"/>
        <end position="373"/>
    </location>
</feature>
<proteinExistence type="predicted"/>